<evidence type="ECO:0000256" key="9">
    <source>
        <dbReference type="ARBA" id="ARBA00023015"/>
    </source>
</evidence>
<dbReference type="SMART" id="SM00355">
    <property type="entry name" value="ZnF_C2H2"/>
    <property type="match status" value="3"/>
</dbReference>
<organism evidence="16 17">
    <name type="scientific">Acanthoscelides obtectus</name>
    <name type="common">Bean weevil</name>
    <name type="synonym">Bruchus obtectus</name>
    <dbReference type="NCBI Taxonomy" id="200917"/>
    <lineage>
        <taxon>Eukaryota</taxon>
        <taxon>Metazoa</taxon>
        <taxon>Ecdysozoa</taxon>
        <taxon>Arthropoda</taxon>
        <taxon>Hexapoda</taxon>
        <taxon>Insecta</taxon>
        <taxon>Pterygota</taxon>
        <taxon>Neoptera</taxon>
        <taxon>Endopterygota</taxon>
        <taxon>Coleoptera</taxon>
        <taxon>Polyphaga</taxon>
        <taxon>Cucujiformia</taxon>
        <taxon>Chrysomeloidea</taxon>
        <taxon>Chrysomelidae</taxon>
        <taxon>Bruchinae</taxon>
        <taxon>Bruchini</taxon>
        <taxon>Acanthoscelides</taxon>
    </lineage>
</organism>
<evidence type="ECO:0000256" key="2">
    <source>
        <dbReference type="ARBA" id="ARBA00004496"/>
    </source>
</evidence>
<evidence type="ECO:0000256" key="3">
    <source>
        <dbReference type="ARBA" id="ARBA00005682"/>
    </source>
</evidence>
<evidence type="ECO:0000256" key="13">
    <source>
        <dbReference type="PROSITE-ProRule" id="PRU00042"/>
    </source>
</evidence>
<protein>
    <recommendedName>
        <fullName evidence="15">C2H2-type domain-containing protein</fullName>
    </recommendedName>
</protein>
<dbReference type="GO" id="GO:0000978">
    <property type="term" value="F:RNA polymerase II cis-regulatory region sequence-specific DNA binding"/>
    <property type="evidence" value="ECO:0007669"/>
    <property type="project" value="TreeGrafter"/>
</dbReference>
<dbReference type="GO" id="GO:0001817">
    <property type="term" value="P:regulation of cytokine production"/>
    <property type="evidence" value="ECO:0007669"/>
    <property type="project" value="TreeGrafter"/>
</dbReference>
<dbReference type="PANTHER" id="PTHR24399">
    <property type="entry name" value="ZINC FINGER AND BTB DOMAIN-CONTAINING"/>
    <property type="match status" value="1"/>
</dbReference>
<feature type="region of interest" description="Disordered" evidence="14">
    <location>
        <begin position="242"/>
        <end position="262"/>
    </location>
</feature>
<keyword evidence="6" id="KW-0677">Repeat</keyword>
<feature type="region of interest" description="Disordered" evidence="14">
    <location>
        <begin position="55"/>
        <end position="214"/>
    </location>
</feature>
<dbReference type="GO" id="GO:0001227">
    <property type="term" value="F:DNA-binding transcription repressor activity, RNA polymerase II-specific"/>
    <property type="evidence" value="ECO:0007669"/>
    <property type="project" value="TreeGrafter"/>
</dbReference>
<dbReference type="InterPro" id="IPR036236">
    <property type="entry name" value="Znf_C2H2_sf"/>
</dbReference>
<dbReference type="SUPFAM" id="SSF57667">
    <property type="entry name" value="beta-beta-alpha zinc fingers"/>
    <property type="match status" value="2"/>
</dbReference>
<comment type="subcellular location">
    <subcellularLocation>
        <location evidence="2">Cytoplasm</location>
    </subcellularLocation>
    <subcellularLocation>
        <location evidence="1">Nucleus</location>
    </subcellularLocation>
</comment>
<keyword evidence="4" id="KW-0963">Cytoplasm</keyword>
<feature type="compositionally biased region" description="Low complexity" evidence="14">
    <location>
        <begin position="121"/>
        <end position="140"/>
    </location>
</feature>
<dbReference type="OrthoDB" id="8197458at2759"/>
<keyword evidence="12" id="KW-0539">Nucleus</keyword>
<feature type="domain" description="C2H2-type" evidence="15">
    <location>
        <begin position="451"/>
        <end position="478"/>
    </location>
</feature>
<feature type="compositionally biased region" description="Basic residues" evidence="14">
    <location>
        <begin position="12"/>
        <end position="22"/>
    </location>
</feature>
<gene>
    <name evidence="16" type="ORF">ACAOBT_LOCUS30870</name>
</gene>
<keyword evidence="5" id="KW-0479">Metal-binding</keyword>
<accession>A0A9P0M5L2</accession>
<evidence type="ECO:0000256" key="10">
    <source>
        <dbReference type="ARBA" id="ARBA00023125"/>
    </source>
</evidence>
<name>A0A9P0M5L2_ACAOB</name>
<dbReference type="InterPro" id="IPR013087">
    <property type="entry name" value="Znf_C2H2_type"/>
</dbReference>
<feature type="compositionally biased region" description="Polar residues" evidence="14">
    <location>
        <begin position="55"/>
        <end position="65"/>
    </location>
</feature>
<dbReference type="EMBL" id="CAKOFQ010007881">
    <property type="protein sequence ID" value="CAH2009440.1"/>
    <property type="molecule type" value="Genomic_DNA"/>
</dbReference>
<dbReference type="PROSITE" id="PS50157">
    <property type="entry name" value="ZINC_FINGER_C2H2_2"/>
    <property type="match status" value="3"/>
</dbReference>
<sequence length="587" mass="63659">MIMDTLDSLPNQHHHHHHHHHATAYLLTESAAAAAAAHHFNVISFDTCLYKTEGSISGGSPTPASVCSPADDPSPSEAQPGDLNTPVTTSSDIPSFFGPSTVIEPPPITGSLDPEELSIEQQQQQQHSSPHPHSPSGSSHVATERHTPQESALSPSVREEENTNHSTLSMYPQQHAGTNNNMTTKLQHRGGGSYSPSMQMSQQQGGSPMGGMVHSPSAVNQWLLSSGDKPMYPAMFGLLQGSAQSPQQQYPSATPSPAGTQYDERSQAEQLMLTMECSSNLALKQPPSYPSCSATSTSLQLEMQQQELAYTRVGQPLAKYQWESQDYGSPQSTTSLVVPGPSNLIPKQEPFTTTCSGELGSGGSGYSAGVQLAEYNPSTSKGHEILSQVYQQSPIPLKLVPVKPRKYPNRPSKTPVHERPYACPVENCDRRFSRSDELTRHIRIHTGQKPFQCRICMRSFSRSDHLTTHIRTHTGEKPFSCDVCGRKFARSDEKKRHAKVVHLKQRMKKESKLASSTSTSSSGGNGSQQQQPSTSSHQVPPQHSPSTHHHHHHPHYHPHVPSSTSGSSGGAPTDDQLGLATAVTSTL</sequence>
<keyword evidence="8" id="KW-0862">Zinc</keyword>
<evidence type="ECO:0000256" key="6">
    <source>
        <dbReference type="ARBA" id="ARBA00022737"/>
    </source>
</evidence>
<feature type="region of interest" description="Disordered" evidence="14">
    <location>
        <begin position="1"/>
        <end position="22"/>
    </location>
</feature>
<dbReference type="Pfam" id="PF00096">
    <property type="entry name" value="zf-C2H2"/>
    <property type="match status" value="2"/>
</dbReference>
<dbReference type="GO" id="GO:0002682">
    <property type="term" value="P:regulation of immune system process"/>
    <property type="evidence" value="ECO:0007669"/>
    <property type="project" value="TreeGrafter"/>
</dbReference>
<evidence type="ECO:0000256" key="8">
    <source>
        <dbReference type="ARBA" id="ARBA00022833"/>
    </source>
</evidence>
<feature type="domain" description="C2H2-type" evidence="15">
    <location>
        <begin position="421"/>
        <end position="450"/>
    </location>
</feature>
<dbReference type="Proteomes" id="UP001152888">
    <property type="component" value="Unassembled WGS sequence"/>
</dbReference>
<comment type="similarity">
    <text evidence="3">Belongs to the EGR C2H2-type zinc-finger protein family.</text>
</comment>
<dbReference type="Gene3D" id="3.30.160.60">
    <property type="entry name" value="Classic Zinc Finger"/>
    <property type="match status" value="3"/>
</dbReference>
<dbReference type="PROSITE" id="PS00028">
    <property type="entry name" value="ZINC_FINGER_C2H2_1"/>
    <property type="match status" value="3"/>
</dbReference>
<evidence type="ECO:0000259" key="15">
    <source>
        <dbReference type="PROSITE" id="PS50157"/>
    </source>
</evidence>
<keyword evidence="11" id="KW-0804">Transcription</keyword>
<dbReference type="FunFam" id="3.30.160.60:FF:000092">
    <property type="entry name" value="Early growth response protein 3"/>
    <property type="match status" value="1"/>
</dbReference>
<dbReference type="GO" id="GO:0005737">
    <property type="term" value="C:cytoplasm"/>
    <property type="evidence" value="ECO:0007669"/>
    <property type="project" value="UniProtKB-SubCell"/>
</dbReference>
<proteinExistence type="inferred from homology"/>
<feature type="region of interest" description="Disordered" evidence="14">
    <location>
        <begin position="491"/>
        <end position="587"/>
    </location>
</feature>
<feature type="compositionally biased region" description="Basic residues" evidence="14">
    <location>
        <begin position="496"/>
        <end position="509"/>
    </location>
</feature>
<feature type="compositionally biased region" description="Polar residues" evidence="14">
    <location>
        <begin position="164"/>
        <end position="185"/>
    </location>
</feature>
<feature type="domain" description="C2H2-type" evidence="15">
    <location>
        <begin position="479"/>
        <end position="507"/>
    </location>
</feature>
<comment type="caution">
    <text evidence="16">The sequence shown here is derived from an EMBL/GenBank/DDBJ whole genome shotgun (WGS) entry which is preliminary data.</text>
</comment>
<keyword evidence="10" id="KW-0238">DNA-binding</keyword>
<reference evidence="16" key="1">
    <citation type="submission" date="2022-03" db="EMBL/GenBank/DDBJ databases">
        <authorList>
            <person name="Sayadi A."/>
        </authorList>
    </citation>
    <scope>NUCLEOTIDE SEQUENCE</scope>
</reference>
<evidence type="ECO:0000313" key="16">
    <source>
        <dbReference type="EMBL" id="CAH2009440.1"/>
    </source>
</evidence>
<keyword evidence="17" id="KW-1185">Reference proteome</keyword>
<evidence type="ECO:0000313" key="17">
    <source>
        <dbReference type="Proteomes" id="UP001152888"/>
    </source>
</evidence>
<dbReference type="AlphaFoldDB" id="A0A9P0M5L2"/>
<dbReference type="GO" id="GO:0008270">
    <property type="term" value="F:zinc ion binding"/>
    <property type="evidence" value="ECO:0007669"/>
    <property type="project" value="UniProtKB-KW"/>
</dbReference>
<evidence type="ECO:0000256" key="12">
    <source>
        <dbReference type="ARBA" id="ARBA00023242"/>
    </source>
</evidence>
<feature type="compositionally biased region" description="Basic residues" evidence="14">
    <location>
        <begin position="546"/>
        <end position="558"/>
    </location>
</feature>
<evidence type="ECO:0000256" key="7">
    <source>
        <dbReference type="ARBA" id="ARBA00022771"/>
    </source>
</evidence>
<evidence type="ECO:0000256" key="4">
    <source>
        <dbReference type="ARBA" id="ARBA00022490"/>
    </source>
</evidence>
<evidence type="ECO:0000256" key="1">
    <source>
        <dbReference type="ARBA" id="ARBA00004123"/>
    </source>
</evidence>
<evidence type="ECO:0000256" key="5">
    <source>
        <dbReference type="ARBA" id="ARBA00022723"/>
    </source>
</evidence>
<evidence type="ECO:0000256" key="11">
    <source>
        <dbReference type="ARBA" id="ARBA00023163"/>
    </source>
</evidence>
<feature type="compositionally biased region" description="Low complexity" evidence="14">
    <location>
        <begin position="515"/>
        <end position="545"/>
    </location>
</feature>
<feature type="compositionally biased region" description="Low complexity" evidence="14">
    <location>
        <begin position="194"/>
        <end position="212"/>
    </location>
</feature>
<dbReference type="PANTHER" id="PTHR24399:SF54">
    <property type="entry name" value="GASTRULA ZINC FINGER PROTEIN XLCGF26.1-LIKE-RELATED"/>
    <property type="match status" value="1"/>
</dbReference>
<dbReference type="GO" id="GO:0005654">
    <property type="term" value="C:nucleoplasm"/>
    <property type="evidence" value="ECO:0007669"/>
    <property type="project" value="TreeGrafter"/>
</dbReference>
<evidence type="ECO:0000256" key="14">
    <source>
        <dbReference type="SAM" id="MobiDB-lite"/>
    </source>
</evidence>
<keyword evidence="7 13" id="KW-0863">Zinc-finger</keyword>
<keyword evidence="9" id="KW-0805">Transcription regulation</keyword>
<feature type="compositionally biased region" description="Low complexity" evidence="14">
    <location>
        <begin position="242"/>
        <end position="258"/>
    </location>
</feature>